<evidence type="ECO:0000313" key="8">
    <source>
        <dbReference type="Proteomes" id="UP000189431"/>
    </source>
</evidence>
<dbReference type="Pfam" id="PF02826">
    <property type="entry name" value="2-Hacid_dh_C"/>
    <property type="match status" value="1"/>
</dbReference>
<reference evidence="8" key="1">
    <citation type="submission" date="2017-01" db="EMBL/GenBank/DDBJ databases">
        <title>Draft genome of the species Salinivibrio costicola subsp. alcaliphilus.</title>
        <authorList>
            <person name="Lopez-Hermoso C."/>
            <person name="De La Haba R."/>
            <person name="Sanchez-Porro C."/>
            <person name="Ventosa A."/>
        </authorList>
    </citation>
    <scope>NUCLEOTIDE SEQUENCE [LARGE SCALE GENOMIC DNA]</scope>
    <source>
        <strain evidence="8">CBH448</strain>
    </source>
</reference>
<protein>
    <submittedName>
        <fullName evidence="7">Glycerate dehydrogenase</fullName>
    </submittedName>
</protein>
<evidence type="ECO:0000259" key="6">
    <source>
        <dbReference type="Pfam" id="PF02826"/>
    </source>
</evidence>
<sequence length="326" mass="35125">MAHHTPIKVVFLDRDTIPAHITLPTLHHPHHWQSYPATAPGDVIDRLQHADVAITNKVVINEAILTALPKLKLIAVAATGVNNVDLAACQAHGVQVCNVQGYATQSVPEHVMALIYALKRQLMGYHADVRQGEWQKRGQFCFFTHPIGSVAGSTLGIIGKGALGEAVGQLAQAVGMKVMFAEHQGASHCRPGYQPFEQVIQQADVLSLHCPLTDKTRHLISQDVLAKMPQHAILINTGRGDLVDEQALLYALKRDQIGGAGLDVLSQEPAPDAHPLVAASLPNLIVTPHIAWGADEAVHTLAQQLIANIDGFFRGAPQHTLIDALD</sequence>
<dbReference type="PROSITE" id="PS00670">
    <property type="entry name" value="D_2_HYDROXYACID_DH_2"/>
    <property type="match status" value="1"/>
</dbReference>
<keyword evidence="2 4" id="KW-0560">Oxidoreductase</keyword>
<feature type="domain" description="D-isomer specific 2-hydroxyacid dehydrogenase NAD-binding" evidence="6">
    <location>
        <begin position="112"/>
        <end position="291"/>
    </location>
</feature>
<dbReference type="Gene3D" id="3.40.50.720">
    <property type="entry name" value="NAD(P)-binding Rossmann-like Domain"/>
    <property type="match status" value="2"/>
</dbReference>
<dbReference type="RefSeq" id="WP_077669223.1">
    <property type="nucleotide sequence ID" value="NZ_MUFR01000009.1"/>
</dbReference>
<organism evidence="7 8">
    <name type="scientific">Salinivibrio costicola subsp. alcaliphilus</name>
    <dbReference type="NCBI Taxonomy" id="272773"/>
    <lineage>
        <taxon>Bacteria</taxon>
        <taxon>Pseudomonadati</taxon>
        <taxon>Pseudomonadota</taxon>
        <taxon>Gammaproteobacteria</taxon>
        <taxon>Vibrionales</taxon>
        <taxon>Vibrionaceae</taxon>
        <taxon>Salinivibrio</taxon>
    </lineage>
</organism>
<dbReference type="InterPro" id="IPR050418">
    <property type="entry name" value="D-iso_2-hydroxyacid_DH_PdxB"/>
</dbReference>
<evidence type="ECO:0000256" key="4">
    <source>
        <dbReference type="RuleBase" id="RU003719"/>
    </source>
</evidence>
<dbReference type="Proteomes" id="UP000189431">
    <property type="component" value="Unassembled WGS sequence"/>
</dbReference>
<dbReference type="PANTHER" id="PTHR43761">
    <property type="entry name" value="D-ISOMER SPECIFIC 2-HYDROXYACID DEHYDROGENASE FAMILY PROTEIN (AFU_ORTHOLOGUE AFUA_1G13630)"/>
    <property type="match status" value="1"/>
</dbReference>
<name>A0ABX3KT48_SALCS</name>
<dbReference type="CDD" id="cd12162">
    <property type="entry name" value="2-Hacid_dh_4"/>
    <property type="match status" value="1"/>
</dbReference>
<evidence type="ECO:0000256" key="1">
    <source>
        <dbReference type="ARBA" id="ARBA00005854"/>
    </source>
</evidence>
<feature type="domain" description="D-isomer specific 2-hydroxyacid dehydrogenase catalytic" evidence="5">
    <location>
        <begin position="40"/>
        <end position="319"/>
    </location>
</feature>
<dbReference type="SUPFAM" id="SSF52283">
    <property type="entry name" value="Formate/glycerate dehydrogenase catalytic domain-like"/>
    <property type="match status" value="1"/>
</dbReference>
<dbReference type="EMBL" id="MUFR01000009">
    <property type="protein sequence ID" value="OOF34622.1"/>
    <property type="molecule type" value="Genomic_DNA"/>
</dbReference>
<evidence type="ECO:0000259" key="5">
    <source>
        <dbReference type="Pfam" id="PF00389"/>
    </source>
</evidence>
<proteinExistence type="inferred from homology"/>
<gene>
    <name evidence="7" type="ORF">BZJ21_04530</name>
</gene>
<dbReference type="InterPro" id="IPR006140">
    <property type="entry name" value="D-isomer_DH_NAD-bd"/>
</dbReference>
<dbReference type="InterPro" id="IPR036291">
    <property type="entry name" value="NAD(P)-bd_dom_sf"/>
</dbReference>
<evidence type="ECO:0000313" key="7">
    <source>
        <dbReference type="EMBL" id="OOF34622.1"/>
    </source>
</evidence>
<comment type="caution">
    <text evidence="7">The sequence shown here is derived from an EMBL/GenBank/DDBJ whole genome shotgun (WGS) entry which is preliminary data.</text>
</comment>
<dbReference type="InterPro" id="IPR029753">
    <property type="entry name" value="D-isomer_DH_CS"/>
</dbReference>
<dbReference type="InterPro" id="IPR006139">
    <property type="entry name" value="D-isomer_2_OHA_DH_cat_dom"/>
</dbReference>
<evidence type="ECO:0000256" key="3">
    <source>
        <dbReference type="ARBA" id="ARBA00023027"/>
    </source>
</evidence>
<dbReference type="Pfam" id="PF00389">
    <property type="entry name" value="2-Hacid_dh"/>
    <property type="match status" value="1"/>
</dbReference>
<dbReference type="PANTHER" id="PTHR43761:SF1">
    <property type="entry name" value="D-ISOMER SPECIFIC 2-HYDROXYACID DEHYDROGENASE CATALYTIC DOMAIN-CONTAINING PROTEIN-RELATED"/>
    <property type="match status" value="1"/>
</dbReference>
<dbReference type="SUPFAM" id="SSF51735">
    <property type="entry name" value="NAD(P)-binding Rossmann-fold domains"/>
    <property type="match status" value="1"/>
</dbReference>
<keyword evidence="3" id="KW-0520">NAD</keyword>
<keyword evidence="8" id="KW-1185">Reference proteome</keyword>
<comment type="similarity">
    <text evidence="1 4">Belongs to the D-isomer specific 2-hydroxyacid dehydrogenase family.</text>
</comment>
<accession>A0ABX3KT48</accession>
<evidence type="ECO:0000256" key="2">
    <source>
        <dbReference type="ARBA" id="ARBA00023002"/>
    </source>
</evidence>